<dbReference type="GO" id="GO:0003676">
    <property type="term" value="F:nucleic acid binding"/>
    <property type="evidence" value="ECO:0007669"/>
    <property type="project" value="InterPro"/>
</dbReference>
<feature type="domain" description="Reverse transcriptase zinc-binding" evidence="1">
    <location>
        <begin position="244"/>
        <end position="308"/>
    </location>
</feature>
<sequence length="334" mass="38513">MDTEDGWTQVNRRKRLPENFSFNKKEATSFFVANVPEGVSSNRLWKLFKDFGMIIDAYIARKKTEEKVLTAEGINANDFLYIGGLKSLISFNGTYLAREFIQNSRPSWNNVFRSVALWEGQELTVERIVSLNIHGVPLLGRDETTYNKIGEKFGRVLISSEFSWSDEDVSYDKVHILALGGERIDEKISLSWRNNEYPVWVTEDLATWTPTIDDSPEEDEEEEFMSLINQEVIESKSLPEDAILLPWSCWLPLKVNAFAWRAELDRIPSKRNLIIRGIPLNPLCDSCKGIHESTDHLLIRCSFASRVWDEIFEWCKAPKDLLHSVKEVLCIESE</sequence>
<dbReference type="InterPro" id="IPR012677">
    <property type="entry name" value="Nucleotide-bd_a/b_plait_sf"/>
</dbReference>
<name>A0A5N6M4Z3_9ASTR</name>
<comment type="caution">
    <text evidence="2">The sequence shown here is derived from an EMBL/GenBank/DDBJ whole genome shotgun (WGS) entry which is preliminary data.</text>
</comment>
<proteinExistence type="predicted"/>
<evidence type="ECO:0000259" key="1">
    <source>
        <dbReference type="Pfam" id="PF13966"/>
    </source>
</evidence>
<dbReference type="SUPFAM" id="SSF54928">
    <property type="entry name" value="RNA-binding domain, RBD"/>
    <property type="match status" value="1"/>
</dbReference>
<dbReference type="Pfam" id="PF13966">
    <property type="entry name" value="zf-RVT"/>
    <property type="match status" value="1"/>
</dbReference>
<keyword evidence="3" id="KW-1185">Reference proteome</keyword>
<dbReference type="InterPro" id="IPR035979">
    <property type="entry name" value="RBD_domain_sf"/>
</dbReference>
<dbReference type="Proteomes" id="UP000326396">
    <property type="component" value="Linkage Group LG7"/>
</dbReference>
<gene>
    <name evidence="2" type="ORF">E3N88_36855</name>
</gene>
<evidence type="ECO:0000313" key="3">
    <source>
        <dbReference type="Proteomes" id="UP000326396"/>
    </source>
</evidence>
<dbReference type="EMBL" id="SZYD01000017">
    <property type="protein sequence ID" value="KAD3068975.1"/>
    <property type="molecule type" value="Genomic_DNA"/>
</dbReference>
<dbReference type="InterPro" id="IPR026960">
    <property type="entry name" value="RVT-Znf"/>
</dbReference>
<protein>
    <recommendedName>
        <fullName evidence="1">Reverse transcriptase zinc-binding domain-containing protein</fullName>
    </recommendedName>
</protein>
<evidence type="ECO:0000313" key="2">
    <source>
        <dbReference type="EMBL" id="KAD3068975.1"/>
    </source>
</evidence>
<dbReference type="OrthoDB" id="1751657at2759"/>
<reference evidence="2 3" key="1">
    <citation type="submission" date="2019-05" db="EMBL/GenBank/DDBJ databases">
        <title>Mikania micrantha, genome provides insights into the molecular mechanism of rapid growth.</title>
        <authorList>
            <person name="Liu B."/>
        </authorList>
    </citation>
    <scope>NUCLEOTIDE SEQUENCE [LARGE SCALE GENOMIC DNA]</scope>
    <source>
        <strain evidence="2">NLD-2019</strain>
        <tissue evidence="2">Leaf</tissue>
    </source>
</reference>
<organism evidence="2 3">
    <name type="scientific">Mikania micrantha</name>
    <name type="common">bitter vine</name>
    <dbReference type="NCBI Taxonomy" id="192012"/>
    <lineage>
        <taxon>Eukaryota</taxon>
        <taxon>Viridiplantae</taxon>
        <taxon>Streptophyta</taxon>
        <taxon>Embryophyta</taxon>
        <taxon>Tracheophyta</taxon>
        <taxon>Spermatophyta</taxon>
        <taxon>Magnoliopsida</taxon>
        <taxon>eudicotyledons</taxon>
        <taxon>Gunneridae</taxon>
        <taxon>Pentapetalae</taxon>
        <taxon>asterids</taxon>
        <taxon>campanulids</taxon>
        <taxon>Asterales</taxon>
        <taxon>Asteraceae</taxon>
        <taxon>Asteroideae</taxon>
        <taxon>Heliantheae alliance</taxon>
        <taxon>Eupatorieae</taxon>
        <taxon>Mikania</taxon>
    </lineage>
</organism>
<accession>A0A5N6M4Z3</accession>
<dbReference type="Gene3D" id="3.30.70.330">
    <property type="match status" value="1"/>
</dbReference>
<dbReference type="AlphaFoldDB" id="A0A5N6M4Z3"/>